<dbReference type="GO" id="GO:0005634">
    <property type="term" value="C:nucleus"/>
    <property type="evidence" value="ECO:0007669"/>
    <property type="project" value="UniProtKB-SubCell"/>
</dbReference>
<dbReference type="OrthoDB" id="10031947at2759"/>
<evidence type="ECO:0000256" key="9">
    <source>
        <dbReference type="RuleBase" id="RU003780"/>
    </source>
</evidence>
<dbReference type="NCBIfam" id="TIGR00628">
    <property type="entry name" value="ung"/>
    <property type="match status" value="1"/>
</dbReference>
<dbReference type="Gene3D" id="3.40.470.10">
    <property type="entry name" value="Uracil-DNA glycosylase-like domain"/>
    <property type="match status" value="1"/>
</dbReference>
<dbReference type="NCBIfam" id="NF003591">
    <property type="entry name" value="PRK05254.1-4"/>
    <property type="match status" value="1"/>
</dbReference>
<comment type="caution">
    <text evidence="11">The sequence shown here is derived from an EMBL/GenBank/DDBJ whole genome shotgun (WGS) entry which is preliminary data.</text>
</comment>
<dbReference type="HAMAP" id="MF_00148">
    <property type="entry name" value="UDG"/>
    <property type="match status" value="1"/>
</dbReference>
<dbReference type="EMBL" id="CAJNOM010000036">
    <property type="protein sequence ID" value="CAF0875924.1"/>
    <property type="molecule type" value="Genomic_DNA"/>
</dbReference>
<organism evidence="11 12">
    <name type="scientific">Adineta steineri</name>
    <dbReference type="NCBI Taxonomy" id="433720"/>
    <lineage>
        <taxon>Eukaryota</taxon>
        <taxon>Metazoa</taxon>
        <taxon>Spiralia</taxon>
        <taxon>Gnathifera</taxon>
        <taxon>Rotifera</taxon>
        <taxon>Eurotatoria</taxon>
        <taxon>Bdelloidea</taxon>
        <taxon>Adinetida</taxon>
        <taxon>Adinetidae</taxon>
        <taxon>Adineta</taxon>
    </lineage>
</organism>
<keyword evidence="5 7" id="KW-0378">Hydrolase</keyword>
<keyword evidence="7" id="KW-0539">Nucleus</keyword>
<dbReference type="GO" id="GO:0097510">
    <property type="term" value="P:base-excision repair, AP site formation via deaminated base removal"/>
    <property type="evidence" value="ECO:0007669"/>
    <property type="project" value="TreeGrafter"/>
</dbReference>
<accession>A0A813Y4U0</accession>
<protein>
    <recommendedName>
        <fullName evidence="3 7">Uracil-DNA glycosylase</fullName>
        <shortName evidence="7">UDG</shortName>
        <ecNumber evidence="3 7">3.2.2.27</ecNumber>
    </recommendedName>
</protein>
<keyword evidence="12" id="KW-1185">Reference proteome</keyword>
<dbReference type="SMART" id="SM00986">
    <property type="entry name" value="UDG"/>
    <property type="match status" value="1"/>
</dbReference>
<dbReference type="SMART" id="SM00987">
    <property type="entry name" value="UreE_C"/>
    <property type="match status" value="1"/>
</dbReference>
<evidence type="ECO:0000256" key="8">
    <source>
        <dbReference type="PROSITE-ProRule" id="PRU10072"/>
    </source>
</evidence>
<keyword evidence="6 7" id="KW-0234">DNA repair</keyword>
<keyword evidence="7" id="KW-0496">Mitochondrion</keyword>
<dbReference type="PANTHER" id="PTHR11264:SF0">
    <property type="entry name" value="URACIL-DNA GLYCOSYLASE"/>
    <property type="match status" value="1"/>
</dbReference>
<dbReference type="PROSITE" id="PS00130">
    <property type="entry name" value="U_DNA_GLYCOSYLASE"/>
    <property type="match status" value="1"/>
</dbReference>
<dbReference type="InterPro" id="IPR036895">
    <property type="entry name" value="Uracil-DNA_glycosylase-like_sf"/>
</dbReference>
<evidence type="ECO:0000313" key="12">
    <source>
        <dbReference type="Proteomes" id="UP000663832"/>
    </source>
</evidence>
<dbReference type="InterPro" id="IPR002043">
    <property type="entry name" value="UDG_fam1"/>
</dbReference>
<name>A0A813Y4U0_9BILA</name>
<dbReference type="Proteomes" id="UP000663832">
    <property type="component" value="Unassembled WGS sequence"/>
</dbReference>
<dbReference type="NCBIfam" id="NF003588">
    <property type="entry name" value="PRK05254.1-1"/>
    <property type="match status" value="1"/>
</dbReference>
<evidence type="ECO:0000256" key="3">
    <source>
        <dbReference type="ARBA" id="ARBA00012030"/>
    </source>
</evidence>
<gene>
    <name evidence="11" type="ORF">QVE165_LOCUS8148</name>
</gene>
<evidence type="ECO:0000313" key="11">
    <source>
        <dbReference type="EMBL" id="CAF0875924.1"/>
    </source>
</evidence>
<sequence length="301" mass="34407">MNKLYIETKLFKTFFKGNLSIHCKSTSIFNPVRTLSAVSQPEIKQENNIENDLIIEKAKVDAKKTRGLVVNMGMSWYKAFESEFSKDYFLELANFIADQREKRIVIYPKPRYVFTFTRMCKLDQVKVVIVGQDPYHGRNQAHGLSFSVRKNILPPPSLQNIFKELQNDIPDFIIPNHGTLSGWATQGVLLLNSCLTVEKGRANSHRGKGWEIFTDTIIQYLNHHSSNIVFLLWGRDAQVKGAQIDKTRHHILTAAHPSPLSAYNGFMGCKHFSKTNAYLKAANLSEIDWSNLPYEDELSIK</sequence>
<dbReference type="PANTHER" id="PTHR11264">
    <property type="entry name" value="URACIL-DNA GLYCOSYLASE"/>
    <property type="match status" value="1"/>
</dbReference>
<dbReference type="NCBIfam" id="NF003592">
    <property type="entry name" value="PRK05254.1-5"/>
    <property type="match status" value="1"/>
</dbReference>
<evidence type="ECO:0000256" key="6">
    <source>
        <dbReference type="ARBA" id="ARBA00023204"/>
    </source>
</evidence>
<comment type="function">
    <text evidence="7 9">Excises uracil residues from the DNA which can arise as a result of misincorporation of dUMP residues by DNA polymerase or due to deamination of cytosine.</text>
</comment>
<evidence type="ECO:0000256" key="5">
    <source>
        <dbReference type="ARBA" id="ARBA00022801"/>
    </source>
</evidence>
<reference evidence="11" key="1">
    <citation type="submission" date="2021-02" db="EMBL/GenBank/DDBJ databases">
        <authorList>
            <person name="Nowell W R."/>
        </authorList>
    </citation>
    <scope>NUCLEOTIDE SEQUENCE</scope>
</reference>
<keyword evidence="4 7" id="KW-0227">DNA damage</keyword>
<evidence type="ECO:0000256" key="7">
    <source>
        <dbReference type="HAMAP-Rule" id="MF_03166"/>
    </source>
</evidence>
<dbReference type="EC" id="3.2.2.27" evidence="3 7"/>
<dbReference type="NCBIfam" id="NF003589">
    <property type="entry name" value="PRK05254.1-2"/>
    <property type="match status" value="1"/>
</dbReference>
<evidence type="ECO:0000259" key="10">
    <source>
        <dbReference type="SMART" id="SM00986"/>
    </source>
</evidence>
<feature type="domain" description="Uracil-DNA glycosylase-like" evidence="10">
    <location>
        <begin position="118"/>
        <end position="279"/>
    </location>
</feature>
<dbReference type="CDD" id="cd10027">
    <property type="entry name" value="UDG-F1-like"/>
    <property type="match status" value="1"/>
</dbReference>
<dbReference type="GO" id="GO:0004844">
    <property type="term" value="F:uracil DNA N-glycosylase activity"/>
    <property type="evidence" value="ECO:0007669"/>
    <property type="project" value="UniProtKB-UniRule"/>
</dbReference>
<comment type="catalytic activity">
    <reaction evidence="1 7 9">
        <text>Hydrolyzes single-stranded DNA or mismatched double-stranded DNA and polynucleotides, releasing free uracil.</text>
        <dbReference type="EC" id="3.2.2.27"/>
    </reaction>
</comment>
<dbReference type="FunFam" id="3.40.470.10:FF:000001">
    <property type="entry name" value="Uracil-DNA glycosylase"/>
    <property type="match status" value="1"/>
</dbReference>
<evidence type="ECO:0000256" key="4">
    <source>
        <dbReference type="ARBA" id="ARBA00022763"/>
    </source>
</evidence>
<dbReference type="SUPFAM" id="SSF52141">
    <property type="entry name" value="Uracil-DNA glycosylase-like"/>
    <property type="match status" value="1"/>
</dbReference>
<dbReference type="InterPro" id="IPR018085">
    <property type="entry name" value="Ura-DNA_Glyclase_AS"/>
</dbReference>
<dbReference type="InterPro" id="IPR005122">
    <property type="entry name" value="Uracil-DNA_glycosylase-like"/>
</dbReference>
<proteinExistence type="inferred from homology"/>
<dbReference type="Pfam" id="PF03167">
    <property type="entry name" value="UDG"/>
    <property type="match status" value="1"/>
</dbReference>
<feature type="active site" description="Proton acceptor" evidence="7 8">
    <location>
        <position position="133"/>
    </location>
</feature>
<evidence type="ECO:0000256" key="1">
    <source>
        <dbReference type="ARBA" id="ARBA00001400"/>
    </source>
</evidence>
<comment type="similarity">
    <text evidence="2 7 9">Belongs to the uracil-DNA glycosylase (UDG) superfamily. UNG family.</text>
</comment>
<comment type="subcellular location">
    <subcellularLocation>
        <location evidence="7">Mitochondrion</location>
    </subcellularLocation>
    <subcellularLocation>
        <location evidence="7">Nucleus</location>
    </subcellularLocation>
</comment>
<dbReference type="AlphaFoldDB" id="A0A813Y4U0"/>
<dbReference type="GO" id="GO:0005739">
    <property type="term" value="C:mitochondrion"/>
    <property type="evidence" value="ECO:0007669"/>
    <property type="project" value="UniProtKB-SubCell"/>
</dbReference>
<evidence type="ECO:0000256" key="2">
    <source>
        <dbReference type="ARBA" id="ARBA00008184"/>
    </source>
</evidence>